<sequence>MSFEIKLLGAETPIAWTDETTEDAIRSYEYEVLTSGAVVTHCTTTTADKDGYAVDRSDVVAIYGPTSWQQVSGAGRHR</sequence>
<dbReference type="Proteomes" id="UP001523263">
    <property type="component" value="Unassembled WGS sequence"/>
</dbReference>
<dbReference type="RefSeq" id="WP_251097941.1">
    <property type="nucleotide sequence ID" value="NZ_JAMQBH010000003.1"/>
</dbReference>
<gene>
    <name evidence="1" type="ORF">NC658_09175</name>
</gene>
<reference evidence="1 2" key="1">
    <citation type="submission" date="2022-06" db="EMBL/GenBank/DDBJ databases">
        <title>Whole genome sequence of Streptomyces griseoincarnatus RB7AG.</title>
        <authorList>
            <person name="Ray L."/>
            <person name="Behera S."/>
            <person name="Panda A.N."/>
        </authorList>
    </citation>
    <scope>NUCLEOTIDE SEQUENCE [LARGE SCALE GENOMIC DNA]</scope>
    <source>
        <strain evidence="1 2">RB7AG</strain>
    </source>
</reference>
<accession>A0ABT0VSI0</accession>
<proteinExistence type="predicted"/>
<name>A0ABT0VSI0_STRGI</name>
<protein>
    <submittedName>
        <fullName evidence="1">Uncharacterized protein</fullName>
    </submittedName>
</protein>
<evidence type="ECO:0000313" key="2">
    <source>
        <dbReference type="Proteomes" id="UP001523263"/>
    </source>
</evidence>
<organism evidence="1 2">
    <name type="scientific">Streptomyces griseoincarnatus</name>
    <dbReference type="NCBI Taxonomy" id="29305"/>
    <lineage>
        <taxon>Bacteria</taxon>
        <taxon>Bacillati</taxon>
        <taxon>Actinomycetota</taxon>
        <taxon>Actinomycetes</taxon>
        <taxon>Kitasatosporales</taxon>
        <taxon>Streptomycetaceae</taxon>
        <taxon>Streptomyces</taxon>
        <taxon>Streptomyces griseoincarnatus group</taxon>
    </lineage>
</organism>
<dbReference type="EMBL" id="JAMQBH010000003">
    <property type="protein sequence ID" value="MCM2513430.1"/>
    <property type="molecule type" value="Genomic_DNA"/>
</dbReference>
<keyword evidence="2" id="KW-1185">Reference proteome</keyword>
<evidence type="ECO:0000313" key="1">
    <source>
        <dbReference type="EMBL" id="MCM2513430.1"/>
    </source>
</evidence>
<comment type="caution">
    <text evidence="1">The sequence shown here is derived from an EMBL/GenBank/DDBJ whole genome shotgun (WGS) entry which is preliminary data.</text>
</comment>